<keyword evidence="2" id="KW-1133">Transmembrane helix</keyword>
<proteinExistence type="predicted"/>
<evidence type="ECO:0000313" key="3">
    <source>
        <dbReference type="EMBL" id="CAG8508101.1"/>
    </source>
</evidence>
<organism evidence="3 4">
    <name type="scientific">Paraglomus brasilianum</name>
    <dbReference type="NCBI Taxonomy" id="144538"/>
    <lineage>
        <taxon>Eukaryota</taxon>
        <taxon>Fungi</taxon>
        <taxon>Fungi incertae sedis</taxon>
        <taxon>Mucoromycota</taxon>
        <taxon>Glomeromycotina</taxon>
        <taxon>Glomeromycetes</taxon>
        <taxon>Paraglomerales</taxon>
        <taxon>Paraglomeraceae</taxon>
        <taxon>Paraglomus</taxon>
    </lineage>
</organism>
<feature type="transmembrane region" description="Helical" evidence="2">
    <location>
        <begin position="64"/>
        <end position="83"/>
    </location>
</feature>
<protein>
    <submittedName>
        <fullName evidence="3">11081_t:CDS:1</fullName>
    </submittedName>
</protein>
<keyword evidence="2" id="KW-0812">Transmembrane</keyword>
<comment type="caution">
    <text evidence="3">The sequence shown here is derived from an EMBL/GenBank/DDBJ whole genome shotgun (WGS) entry which is preliminary data.</text>
</comment>
<dbReference type="EMBL" id="CAJVPI010000249">
    <property type="protein sequence ID" value="CAG8508101.1"/>
    <property type="molecule type" value="Genomic_DNA"/>
</dbReference>
<feature type="compositionally biased region" description="Basic and acidic residues" evidence="1">
    <location>
        <begin position="155"/>
        <end position="167"/>
    </location>
</feature>
<reference evidence="3" key="1">
    <citation type="submission" date="2021-06" db="EMBL/GenBank/DDBJ databases">
        <authorList>
            <person name="Kallberg Y."/>
            <person name="Tangrot J."/>
            <person name="Rosling A."/>
        </authorList>
    </citation>
    <scope>NUCLEOTIDE SEQUENCE</scope>
    <source>
        <strain evidence="3">BR232B</strain>
    </source>
</reference>
<feature type="region of interest" description="Disordered" evidence="1">
    <location>
        <begin position="143"/>
        <end position="167"/>
    </location>
</feature>
<accession>A0A9N8ZTZ3</accession>
<dbReference type="OrthoDB" id="2396694at2759"/>
<feature type="non-terminal residue" evidence="3">
    <location>
        <position position="177"/>
    </location>
</feature>
<sequence length="177" mass="19176">MVYPNNNNPGYKLQHEANCYGLPYGYFGLVCWALSILAISLTYANFTLFACWRGCQPYYKSQSSWMAVIAAAMTLGPTIYTCFHCSGDLAVLLLAVGQLTPWSFKMLNDGARGSQTANAPIKTPSHSKSSSTNVNTSYYPGSECGDNSDAGNAEKAIKGPTDADKSRDKFYTLLGGF</sequence>
<evidence type="ECO:0000256" key="1">
    <source>
        <dbReference type="SAM" id="MobiDB-lite"/>
    </source>
</evidence>
<name>A0A9N8ZTZ3_9GLOM</name>
<evidence type="ECO:0000256" key="2">
    <source>
        <dbReference type="SAM" id="Phobius"/>
    </source>
</evidence>
<evidence type="ECO:0000313" key="4">
    <source>
        <dbReference type="Proteomes" id="UP000789739"/>
    </source>
</evidence>
<dbReference type="AlphaFoldDB" id="A0A9N8ZTZ3"/>
<feature type="transmembrane region" description="Helical" evidence="2">
    <location>
        <begin position="26"/>
        <end position="52"/>
    </location>
</feature>
<keyword evidence="2" id="KW-0472">Membrane</keyword>
<feature type="region of interest" description="Disordered" evidence="1">
    <location>
        <begin position="115"/>
        <end position="134"/>
    </location>
</feature>
<dbReference type="Proteomes" id="UP000789739">
    <property type="component" value="Unassembled WGS sequence"/>
</dbReference>
<gene>
    <name evidence="3" type="ORF">PBRASI_LOCUS2965</name>
</gene>
<keyword evidence="4" id="KW-1185">Reference proteome</keyword>